<gene>
    <name evidence="1" type="ORF">CR152_08650</name>
</gene>
<reference evidence="1" key="1">
    <citation type="submission" date="2017-10" db="EMBL/GenBank/DDBJ databases">
        <title>Massilia psychrophilum sp. nov., a novel purple-pigmented bacterium isolated from Tianshan glacier, Xinjiang Municipality, China.</title>
        <authorList>
            <person name="Wang H."/>
        </authorList>
    </citation>
    <scope>NUCLEOTIDE SEQUENCE [LARGE SCALE GENOMIC DNA]</scope>
    <source>
        <strain evidence="1">B2</strain>
    </source>
</reference>
<dbReference type="KEGG" id="mass:CR152_08650"/>
<dbReference type="AlphaFoldDB" id="A0A2D2DHX2"/>
<dbReference type="OrthoDB" id="287584at2"/>
<protein>
    <submittedName>
        <fullName evidence="1">Polyhydroxyalkanoic acid system protein</fullName>
    </submittedName>
</protein>
<dbReference type="NCBIfam" id="TIGR02610">
    <property type="entry name" value="PHA_gran_rgn"/>
    <property type="match status" value="1"/>
</dbReference>
<dbReference type="RefSeq" id="WP_099874555.1">
    <property type="nucleotide sequence ID" value="NZ_CP024608.1"/>
</dbReference>
<sequence length="93" mass="10046">MADISIVQEHCLTPNKAREAAQKVADKIAAEYGLECAWQGDVLHFERSGVHGSLAVEAQQVEMNIRLGFLMSAFAPAIEAKVTEKMKAVFGAA</sequence>
<evidence type="ECO:0000313" key="2">
    <source>
        <dbReference type="Proteomes" id="UP000229897"/>
    </source>
</evidence>
<dbReference type="EMBL" id="CP024608">
    <property type="protein sequence ID" value="ATQ74580.1"/>
    <property type="molecule type" value="Genomic_DNA"/>
</dbReference>
<organism evidence="1 2">
    <name type="scientific">Massilia violaceinigra</name>
    <dbReference type="NCBI Taxonomy" id="2045208"/>
    <lineage>
        <taxon>Bacteria</taxon>
        <taxon>Pseudomonadati</taxon>
        <taxon>Pseudomonadota</taxon>
        <taxon>Betaproteobacteria</taxon>
        <taxon>Burkholderiales</taxon>
        <taxon>Oxalobacteraceae</taxon>
        <taxon>Telluria group</taxon>
        <taxon>Massilia</taxon>
    </lineage>
</organism>
<dbReference type="Pfam" id="PF09650">
    <property type="entry name" value="PHA_gran_rgn"/>
    <property type="match status" value="1"/>
</dbReference>
<name>A0A2D2DHX2_9BURK</name>
<evidence type="ECO:0000313" key="1">
    <source>
        <dbReference type="EMBL" id="ATQ74580.1"/>
    </source>
</evidence>
<dbReference type="Proteomes" id="UP000229897">
    <property type="component" value="Chromosome"/>
</dbReference>
<keyword evidence="2" id="KW-1185">Reference proteome</keyword>
<dbReference type="InterPro" id="IPR013433">
    <property type="entry name" value="PHA_gran_rgn"/>
</dbReference>
<proteinExistence type="predicted"/>
<accession>A0A2D2DHX2</accession>